<sequence>MPLLDLSESSSKPSDDEQKIFQYIDHHQDIFVQNLSDWVAVESDSIQPHLRGNITEIVKIAADSLRALGATVELRNVSAQDEPYVQNLSLPPVILAELGNDTEKPTVCFYGHLDVMPAKKEDGWKTDPYRLTEVDGKLYGRGTTDNKGPVLAWINAVRTFIALNMTLPVNIKFLLEGMEEAGSLGLEDLLKEENKIFFSNVTYIVISDNIWLSNEKPALTYGTRGNAGFFVEVECCKKDLHSGSFGGIIHEAMSDLVALLDSLVDSSGRILIPGIYEDVANITDEEMKLYAPIDFNFDEHKMNIGVKEFLYKTKDDILLNMWRNPSLSIHGIEGAFSEPGIKTVIPSKVIGKFSIRQVPNMNLPTVESQVKEHLNNVFSKRNSPNKLTVSMQVGAMPWIANVKDLQYEAARRAIKTVFQQDPDMIRDGSTIPVAKMFEDITKKSIMMFPIGAADDGEHSQNEKINRLSYINGTKVFASFLLEISKLHGASKLMTAT</sequence>
<dbReference type="Proteomes" id="UP000827872">
    <property type="component" value="Linkage Group LG09"/>
</dbReference>
<gene>
    <name evidence="1" type="primary">CNDP1</name>
    <name evidence="1" type="ORF">K3G42_013371</name>
</gene>
<evidence type="ECO:0000313" key="2">
    <source>
        <dbReference type="Proteomes" id="UP000827872"/>
    </source>
</evidence>
<accession>A0ACB8FCP4</accession>
<proteinExistence type="predicted"/>
<name>A0ACB8FCP4_9SAUR</name>
<comment type="caution">
    <text evidence="1">The sequence shown here is derived from an EMBL/GenBank/DDBJ whole genome shotgun (WGS) entry which is preliminary data.</text>
</comment>
<dbReference type="EMBL" id="CM037622">
    <property type="protein sequence ID" value="KAH8003165.1"/>
    <property type="molecule type" value="Genomic_DNA"/>
</dbReference>
<evidence type="ECO:0000313" key="1">
    <source>
        <dbReference type="EMBL" id="KAH8003165.1"/>
    </source>
</evidence>
<protein>
    <submittedName>
        <fullName evidence="1">Beta-Ala-His dipeptidase</fullName>
    </submittedName>
</protein>
<reference evidence="1" key="1">
    <citation type="submission" date="2021-08" db="EMBL/GenBank/DDBJ databases">
        <title>The first chromosome-level gecko genome reveals the dynamic sex chromosomes of Neotropical dwarf geckos (Sphaerodactylidae: Sphaerodactylus).</title>
        <authorList>
            <person name="Pinto B.J."/>
            <person name="Keating S.E."/>
            <person name="Gamble T."/>
        </authorList>
    </citation>
    <scope>NUCLEOTIDE SEQUENCE</scope>
    <source>
        <strain evidence="1">TG3544</strain>
    </source>
</reference>
<organism evidence="1 2">
    <name type="scientific">Sphaerodactylus townsendi</name>
    <dbReference type="NCBI Taxonomy" id="933632"/>
    <lineage>
        <taxon>Eukaryota</taxon>
        <taxon>Metazoa</taxon>
        <taxon>Chordata</taxon>
        <taxon>Craniata</taxon>
        <taxon>Vertebrata</taxon>
        <taxon>Euteleostomi</taxon>
        <taxon>Lepidosauria</taxon>
        <taxon>Squamata</taxon>
        <taxon>Bifurcata</taxon>
        <taxon>Gekkota</taxon>
        <taxon>Sphaerodactylidae</taxon>
        <taxon>Sphaerodactylus</taxon>
    </lineage>
</organism>
<keyword evidence="2" id="KW-1185">Reference proteome</keyword>